<evidence type="ECO:0000313" key="4">
    <source>
        <dbReference type="Proteomes" id="UP001523392"/>
    </source>
</evidence>
<keyword evidence="3" id="KW-0012">Acyltransferase</keyword>
<proteinExistence type="predicted"/>
<dbReference type="EMBL" id="JAFIRR010000188">
    <property type="protein sequence ID" value="MCO6419353.1"/>
    <property type="molecule type" value="Genomic_DNA"/>
</dbReference>
<dbReference type="RefSeq" id="WP_252955969.1">
    <property type="nucleotide sequence ID" value="NZ_JAFIRR010000188.1"/>
</dbReference>
<dbReference type="InterPro" id="IPR043129">
    <property type="entry name" value="ATPase_NBD"/>
</dbReference>
<dbReference type="NCBIfam" id="TIGR03725">
    <property type="entry name" value="T6A_YeaZ"/>
    <property type="match status" value="1"/>
</dbReference>
<feature type="chain" id="PRO_5047096742" evidence="1">
    <location>
        <begin position="23"/>
        <end position="168"/>
    </location>
</feature>
<dbReference type="EC" id="2.3.1.234" evidence="3"/>
<dbReference type="Pfam" id="PF00814">
    <property type="entry name" value="TsaD"/>
    <property type="match status" value="1"/>
</dbReference>
<feature type="domain" description="Gcp-like" evidence="2">
    <location>
        <begin position="36"/>
        <end position="129"/>
    </location>
</feature>
<dbReference type="GO" id="GO:0061711">
    <property type="term" value="F:tRNA N(6)-L-threonylcarbamoyladenine synthase activity"/>
    <property type="evidence" value="ECO:0007669"/>
    <property type="project" value="UniProtKB-EC"/>
</dbReference>
<feature type="signal peptide" evidence="1">
    <location>
        <begin position="1"/>
        <end position="22"/>
    </location>
</feature>
<evidence type="ECO:0000259" key="2">
    <source>
        <dbReference type="Pfam" id="PF00814"/>
    </source>
</evidence>
<keyword evidence="4" id="KW-1185">Reference proteome</keyword>
<protein>
    <submittedName>
        <fullName evidence="3">tRNA (Adenosine(37)-N6)-threonylcarbamoyltransferase complex dimerization subunit type 1 TsaB</fullName>
        <ecNumber evidence="3">2.3.1.234</ecNumber>
    </submittedName>
</protein>
<feature type="non-terminal residue" evidence="3">
    <location>
        <position position="168"/>
    </location>
</feature>
<comment type="caution">
    <text evidence="3">The sequence shown here is derived from an EMBL/GenBank/DDBJ whole genome shotgun (WGS) entry which is preliminary data.</text>
</comment>
<evidence type="ECO:0000256" key="1">
    <source>
        <dbReference type="SAM" id="SignalP"/>
    </source>
</evidence>
<sequence>MPAPVWILALDASLARCSAAVAADGATRAARLAEGDRGHAALLPPMAEAVLAEAGLKATELAAVAAIVGPGGFTGLRAALALAEGIALAAGCPGIGVTTGEALAAALPPALRDAHEVWSAIDTKRGRVVLERFPAGAAAAAGPAETLAPDALPPPPPGLLLVGDAAAA</sequence>
<reference evidence="3 4" key="1">
    <citation type="submission" date="2021-12" db="EMBL/GenBank/DDBJ databases">
        <title>Siccirubricoccus leaddurans sp. nov., a high concentration Zn2+ tolerance bacterium.</title>
        <authorList>
            <person name="Cao Y."/>
        </authorList>
    </citation>
    <scope>NUCLEOTIDE SEQUENCE [LARGE SCALE GENOMIC DNA]</scope>
    <source>
        <strain evidence="3 4">KC 17139</strain>
    </source>
</reference>
<keyword evidence="3" id="KW-0808">Transferase</keyword>
<dbReference type="InterPro" id="IPR022496">
    <property type="entry name" value="T6A_TsaB"/>
</dbReference>
<organism evidence="3 4">
    <name type="scientific">Siccirubricoccus soli</name>
    <dbReference type="NCBI Taxonomy" id="2899147"/>
    <lineage>
        <taxon>Bacteria</taxon>
        <taxon>Pseudomonadati</taxon>
        <taxon>Pseudomonadota</taxon>
        <taxon>Alphaproteobacteria</taxon>
        <taxon>Acetobacterales</taxon>
        <taxon>Roseomonadaceae</taxon>
        <taxon>Siccirubricoccus</taxon>
    </lineage>
</organism>
<dbReference type="Gene3D" id="3.30.420.40">
    <property type="match status" value="1"/>
</dbReference>
<dbReference type="InterPro" id="IPR000905">
    <property type="entry name" value="Gcp-like_dom"/>
</dbReference>
<evidence type="ECO:0000313" key="3">
    <source>
        <dbReference type="EMBL" id="MCO6419353.1"/>
    </source>
</evidence>
<accession>A0ABT1DBN9</accession>
<dbReference type="SUPFAM" id="SSF53067">
    <property type="entry name" value="Actin-like ATPase domain"/>
    <property type="match status" value="1"/>
</dbReference>
<gene>
    <name evidence="3" type="primary">tsaB</name>
    <name evidence="3" type="ORF">JYK14_24785</name>
</gene>
<dbReference type="Proteomes" id="UP001523392">
    <property type="component" value="Unassembled WGS sequence"/>
</dbReference>
<keyword evidence="1" id="KW-0732">Signal</keyword>
<name>A0ABT1DBN9_9PROT</name>